<sequence length="92" mass="10856">MSSFITRAERSGSVFYRITGLIRGGQLKWKDRPLWYDVYAAHPPHHEPIWDAKMPKHGKPVRKILYPEDVERAKQFREKSGRKETVKLADEH</sequence>
<evidence type="ECO:0000256" key="2">
    <source>
        <dbReference type="ARBA" id="ARBA00009864"/>
    </source>
</evidence>
<dbReference type="PANTHER" id="PTHR15925">
    <property type="entry name" value="MITOCHONDRIAL RIBOSOMAL PROTEIN S23"/>
    <property type="match status" value="1"/>
</dbReference>
<dbReference type="InterPro" id="IPR019520">
    <property type="entry name" value="Ribosomal_mS23_met"/>
</dbReference>
<feature type="domain" description="Small ribosomal subunit protein mS23 conserved" evidence="7">
    <location>
        <begin position="6"/>
        <end position="91"/>
    </location>
</feature>
<name>A0A0N5B995_STREA</name>
<dbReference type="WBParaSite" id="SPAL_0000261000.1">
    <property type="protein sequence ID" value="SPAL_0000261000.1"/>
    <property type="gene ID" value="SPAL_0000261000"/>
</dbReference>
<evidence type="ECO:0000256" key="3">
    <source>
        <dbReference type="ARBA" id="ARBA00022980"/>
    </source>
</evidence>
<accession>A0A0N5B995</accession>
<dbReference type="Pfam" id="PF10484">
    <property type="entry name" value="MRP-S23"/>
    <property type="match status" value="1"/>
</dbReference>
<dbReference type="GO" id="GO:0006412">
    <property type="term" value="P:translation"/>
    <property type="evidence" value="ECO:0007669"/>
    <property type="project" value="InterPro"/>
</dbReference>
<protein>
    <recommendedName>
        <fullName evidence="6">Small ribosomal subunit protein mS23</fullName>
    </recommendedName>
</protein>
<comment type="similarity">
    <text evidence="2">Belongs to the mitochondrion-specific ribosomal protein mS23 family.</text>
</comment>
<evidence type="ECO:0000313" key="8">
    <source>
        <dbReference type="Proteomes" id="UP000046392"/>
    </source>
</evidence>
<keyword evidence="4" id="KW-0496">Mitochondrion</keyword>
<dbReference type="GO" id="GO:0003735">
    <property type="term" value="F:structural constituent of ribosome"/>
    <property type="evidence" value="ECO:0007669"/>
    <property type="project" value="InterPro"/>
</dbReference>
<organism evidence="8 9">
    <name type="scientific">Strongyloides papillosus</name>
    <name type="common">Intestinal threadworm</name>
    <dbReference type="NCBI Taxonomy" id="174720"/>
    <lineage>
        <taxon>Eukaryota</taxon>
        <taxon>Metazoa</taxon>
        <taxon>Ecdysozoa</taxon>
        <taxon>Nematoda</taxon>
        <taxon>Chromadorea</taxon>
        <taxon>Rhabditida</taxon>
        <taxon>Tylenchina</taxon>
        <taxon>Panagrolaimomorpha</taxon>
        <taxon>Strongyloidoidea</taxon>
        <taxon>Strongyloididae</taxon>
        <taxon>Strongyloides</taxon>
    </lineage>
</organism>
<evidence type="ECO:0000313" key="9">
    <source>
        <dbReference type="WBParaSite" id="SPAL_0000261000.1"/>
    </source>
</evidence>
<dbReference type="InterPro" id="IPR059242">
    <property type="entry name" value="mS23_dom"/>
</dbReference>
<evidence type="ECO:0000259" key="7">
    <source>
        <dbReference type="Pfam" id="PF10484"/>
    </source>
</evidence>
<evidence type="ECO:0000256" key="1">
    <source>
        <dbReference type="ARBA" id="ARBA00004173"/>
    </source>
</evidence>
<dbReference type="InterPro" id="IPR023611">
    <property type="entry name" value="mS23_dom_met"/>
</dbReference>
<keyword evidence="8" id="KW-1185">Reference proteome</keyword>
<dbReference type="AlphaFoldDB" id="A0A0N5B995"/>
<dbReference type="Proteomes" id="UP000046392">
    <property type="component" value="Unplaced"/>
</dbReference>
<dbReference type="GO" id="GO:0005840">
    <property type="term" value="C:ribosome"/>
    <property type="evidence" value="ECO:0007669"/>
    <property type="project" value="InterPro"/>
</dbReference>
<dbReference type="GO" id="GO:0005739">
    <property type="term" value="C:mitochondrion"/>
    <property type="evidence" value="ECO:0007669"/>
    <property type="project" value="InterPro"/>
</dbReference>
<proteinExistence type="inferred from homology"/>
<reference evidence="9" key="1">
    <citation type="submission" date="2017-02" db="UniProtKB">
        <authorList>
            <consortium name="WormBaseParasite"/>
        </authorList>
    </citation>
    <scope>IDENTIFICATION</scope>
</reference>
<comment type="subcellular location">
    <subcellularLocation>
        <location evidence="1">Mitochondrion</location>
    </subcellularLocation>
</comment>
<dbReference type="STRING" id="174720.A0A0N5B995"/>
<evidence type="ECO:0000256" key="5">
    <source>
        <dbReference type="ARBA" id="ARBA00023274"/>
    </source>
</evidence>
<dbReference type="PANTHER" id="PTHR15925:SF2">
    <property type="entry name" value="SMALL RIBOSOMAL SUBUNIT PROTEIN MS23"/>
    <property type="match status" value="1"/>
</dbReference>
<keyword evidence="3" id="KW-0689">Ribosomal protein</keyword>
<keyword evidence="5" id="KW-0687">Ribonucleoprotein</keyword>
<evidence type="ECO:0000256" key="6">
    <source>
        <dbReference type="ARBA" id="ARBA00035137"/>
    </source>
</evidence>
<dbReference type="CDD" id="cd23701">
    <property type="entry name" value="At1g26750"/>
    <property type="match status" value="1"/>
</dbReference>
<evidence type="ECO:0000256" key="4">
    <source>
        <dbReference type="ARBA" id="ARBA00023128"/>
    </source>
</evidence>